<accession>A0A6J5NU06</accession>
<reference evidence="1" key="1">
    <citation type="submission" date="2020-04" db="EMBL/GenBank/DDBJ databases">
        <authorList>
            <person name="Chiriac C."/>
            <person name="Salcher M."/>
            <person name="Ghai R."/>
            <person name="Kavagutti S V."/>
        </authorList>
    </citation>
    <scope>NUCLEOTIDE SEQUENCE</scope>
</reference>
<proteinExistence type="predicted"/>
<evidence type="ECO:0000313" key="1">
    <source>
        <dbReference type="EMBL" id="CAB4161146.1"/>
    </source>
</evidence>
<dbReference type="EMBL" id="LR796710">
    <property type="protein sequence ID" value="CAB4161146.1"/>
    <property type="molecule type" value="Genomic_DNA"/>
</dbReference>
<name>A0A6J5NU06_9CAUD</name>
<organism evidence="1">
    <name type="scientific">uncultured Caudovirales phage</name>
    <dbReference type="NCBI Taxonomy" id="2100421"/>
    <lineage>
        <taxon>Viruses</taxon>
        <taxon>Duplodnaviria</taxon>
        <taxon>Heunggongvirae</taxon>
        <taxon>Uroviricota</taxon>
        <taxon>Caudoviricetes</taxon>
        <taxon>Peduoviridae</taxon>
        <taxon>Maltschvirus</taxon>
        <taxon>Maltschvirus maltsch</taxon>
    </lineage>
</organism>
<dbReference type="Gene3D" id="1.10.3790.10">
    <property type="entry name" value="NinB"/>
    <property type="match status" value="1"/>
</dbReference>
<gene>
    <name evidence="1" type="ORF">UFOVP774_36</name>
</gene>
<protein>
    <recommendedName>
        <fullName evidence="2">Recombinase NinB</fullName>
    </recommendedName>
</protein>
<evidence type="ECO:0008006" key="2">
    <source>
        <dbReference type="Google" id="ProtNLM"/>
    </source>
</evidence>
<dbReference type="SUPFAM" id="SSF103370">
    <property type="entry name" value="NinB"/>
    <property type="match status" value="1"/>
</dbReference>
<dbReference type="InterPro" id="IPR036619">
    <property type="entry name" value="NinB_sf"/>
</dbReference>
<sequence length="121" mass="14174">MINNFNLSPSNLPNLIAKLNQLDLSLGYVVSAKVKKQTRSNQQNDLYWKFVDEFGKHFGYDKDFTHDMLRYKFLFKVVTYDGEEAKQLLSTTKQDTKAMSEYLDNCIRYGAENGFVFNDYE</sequence>